<dbReference type="InterPro" id="IPR050611">
    <property type="entry name" value="ABCF"/>
</dbReference>
<dbReference type="PROSITE" id="PS51471">
    <property type="entry name" value="FE2OG_OXY"/>
    <property type="match status" value="1"/>
</dbReference>
<feature type="compositionally biased region" description="Basic and acidic residues" evidence="4">
    <location>
        <begin position="602"/>
        <end position="616"/>
    </location>
</feature>
<sequence>MPDSLFGSDDEQDDSSQPQTRSPAQAALNDDVLIASSSSCPPIPGLYILRRAVPQPVLDDLADALSSTVWPGSTDQVMLFTSPETPSLPPYLEPFVDLLPRLLENLPDSVKHAVLHARMPVQAILNCYHPGQGISAHVDLPERYADGIVGLSLLSSTVMEFRNVKADPPGTRPTAAAAAYAVRLRPGDVYVLSGEARWDWTHEIPYRDEDLVEDENVSSSSRHPRDNPGHRRHRTRPRPAGSTSPLLFNIRAAHKALAPSTTARERTRSRSGGKSSGLNYGERARRRQIREEVVNWVVLASSITTPVSRESNSQADQFPGELQTVFVTAEKFADRTIGRVLPFYGTAKFIVLILLLVLRGPGSQQIYDKLVVPLIRPYERPLDLIGFVTNEVLDLFLVALIFLPKYAARKLKARSSSQDVPAILRGLRQPHHSKLAASLADSIERSQDDTSAISARFSQPVRARSQPLQVRSQPVPFKPRRAGQPELTTSQNDHYVATRPPSAVAPTSQEPHVPPPPVASTAPFRPVPIIKGSQIPRPSTQEVAQEAFEVQRRAREDALVGQQAVSSIYPSLAEVSTPLSIPRGAVSPSLESSTTTPARHRSPAEAKHGSRAEDGRVGTVSSSSPRNKRHRATPRRTAQVAIHSQGSVATSSKPSSPTSAVSGPPPTPAPPGAFNFRSPNPTPETATNVAEAATSPTHQGPFEMSVDDEHSTPSRRSSRHSTATPRASRTRTSSRLSAVAPPDEATESQISRRKRSAVASVSTTTTPERPSKRTAQDSKTAAAGTPRQRALGAIAQLSKDLLSEDAEPEPSTLGLAGRKKAGSGVLGRSVRGAGPAAPPPRRTARGRGRTAGDSVEGGASDEDRTESGKGVSGSAKVSPQKRKLGDEVDSEGDGRGGNEVRRPAKKSATAKKGASGPSTVPSLAASRSRLPAKSTTSVVAGQNAAESTKPAASTSGSKTRRITAENATSVPAPRRARRILLGRAGPGAAEEEEEIDGTRASAISVALRSTTRHLRERPRSRGDSSPATAKRSVTAQQATMAGPSTPAAAPIAVPNTLVACWSTLSSCSPFITADDDDEAPQPTRTTALTAMHCRASCQRGPRSNAARAAPSPSPKSNVKAVRAVQATEQLISRNSSQDGWKAHKAACVAQKKGRQYIVHLDIGSDMTQGAPWCANLIELLLSSNTHMLYLVESFKAMEDVFNHPIRPSAIFCSSGDFAKRGQREMWKTTRDWVTAGGRFVIGGPGVGNMRYDAVNEMLSGLGLPWQMLEYSRTTHFRNDEHPLFAALPPKAVARTFLPKSYSMKSVMLEGVAEQDALYRSTNESQVESMAMAFLGGEMSAGKVAVAATAVGQGWIGWVGDVNQEGDSDKVRPVPVPSLTFDPCATISHYGSHLGIQAEASRSKGQFAAFLLFFIAATVVAAKAASKGESVDSSSRKSSKVSTPLTMSANGSTDDLSSMAKLRIATDRSGNGVLTSDPQSRDIHIDSYSLSFHGRLLIENATFSLNYGQRYGLLGENGSGKTTFLESMANRDVEIPEHIDIYLVRGEAEPSDMTALDYIVQSAKDKAARLEAQIEEMSVADVVDDLALEAKYEELEELDPSMFEAKAGAILTGLGFGPEMMRKATKDMSGGWRMRVSLAKALTIRPHLLLLDEPTNHLDLEAVVWLEAYLATYNHILVITSHSQDFMDSVCTNILDLTLEKKFLTYGGNYSTYVRTKTENETNQMKAYAKQQEEIKHIKDFIASAGTYANLVKQAKSKQKIIDKMEAAGFVKPIMKPKDLKFDFPEVKKLPPPIIAFNDVAFSYDGDLNHALYKDLSFGIDMDSRIAIVGQNGTGKSTLLNLVTGQLQPIRGSINRHPALKLAKYSQHSADQLPYDKSPLEYFESKFKPKFPSADIQFWRAQIGRFGISGSHQTAPISQLSDGLRNRVVFAELAIERPDILLLDEPTNHLDMESIDALAKAINSFTGGVVIVSHDFRLISQVAQQLWEVKDRKIEDLSKSEITIVQYKAMLAKNSQMQIERARLVSKQSGKMKNV</sequence>
<dbReference type="InterPro" id="IPR005123">
    <property type="entry name" value="Oxoglu/Fe-dep_dioxygenase_dom"/>
</dbReference>
<dbReference type="InterPro" id="IPR027417">
    <property type="entry name" value="P-loop_NTPase"/>
</dbReference>
<dbReference type="GO" id="GO:0005524">
    <property type="term" value="F:ATP binding"/>
    <property type="evidence" value="ECO:0007669"/>
    <property type="project" value="UniProtKB-KW"/>
</dbReference>
<dbReference type="Pfam" id="PF12848">
    <property type="entry name" value="ABC_tran_Xtn"/>
    <property type="match status" value="1"/>
</dbReference>
<reference evidence="7 8" key="1">
    <citation type="submission" date="2020-11" db="EMBL/GenBank/DDBJ databases">
        <title>Kefir isolates.</title>
        <authorList>
            <person name="Marcisauskas S."/>
            <person name="Kim Y."/>
            <person name="Blasche S."/>
        </authorList>
    </citation>
    <scope>NUCLEOTIDE SEQUENCE [LARGE SCALE GENOMIC DNA]</scope>
    <source>
        <strain evidence="7 8">KR</strain>
    </source>
</reference>
<organism evidence="7 8">
    <name type="scientific">Rhodotorula mucilaginosa</name>
    <name type="common">Yeast</name>
    <name type="synonym">Rhodotorula rubra</name>
    <dbReference type="NCBI Taxonomy" id="5537"/>
    <lineage>
        <taxon>Eukaryota</taxon>
        <taxon>Fungi</taxon>
        <taxon>Dikarya</taxon>
        <taxon>Basidiomycota</taxon>
        <taxon>Pucciniomycotina</taxon>
        <taxon>Microbotryomycetes</taxon>
        <taxon>Sporidiobolales</taxon>
        <taxon>Sporidiobolaceae</taxon>
        <taxon>Rhodotorula</taxon>
    </lineage>
</organism>
<feature type="region of interest" description="Disordered" evidence="4">
    <location>
        <begin position="579"/>
        <end position="789"/>
    </location>
</feature>
<dbReference type="PROSITE" id="PS00211">
    <property type="entry name" value="ABC_TRANSPORTER_1"/>
    <property type="match status" value="1"/>
</dbReference>
<dbReference type="Pfam" id="PF00005">
    <property type="entry name" value="ABC_tran"/>
    <property type="match status" value="2"/>
</dbReference>
<feature type="compositionally biased region" description="Low complexity" evidence="4">
    <location>
        <begin position="720"/>
        <end position="735"/>
    </location>
</feature>
<dbReference type="EMBL" id="PUHQ01000111">
    <property type="protein sequence ID" value="KAG0655811.1"/>
    <property type="molecule type" value="Genomic_DNA"/>
</dbReference>
<comment type="caution">
    <text evidence="7">The sequence shown here is derived from an EMBL/GenBank/DDBJ whole genome shotgun (WGS) entry which is preliminary data.</text>
</comment>
<evidence type="ECO:0000256" key="1">
    <source>
        <dbReference type="ARBA" id="ARBA00022737"/>
    </source>
</evidence>
<feature type="compositionally biased region" description="Polar residues" evidence="4">
    <location>
        <begin position="1023"/>
        <end position="1033"/>
    </location>
</feature>
<keyword evidence="2" id="KW-0547">Nucleotide-binding</keyword>
<dbReference type="InterPro" id="IPR017871">
    <property type="entry name" value="ABC_transporter-like_CS"/>
</dbReference>
<dbReference type="InterPro" id="IPR003593">
    <property type="entry name" value="AAA+_ATPase"/>
</dbReference>
<feature type="compositionally biased region" description="Polar residues" evidence="4">
    <location>
        <begin position="677"/>
        <end position="698"/>
    </location>
</feature>
<dbReference type="CDD" id="cd03221">
    <property type="entry name" value="ABCF_EF-3"/>
    <property type="match status" value="2"/>
</dbReference>
<evidence type="ECO:0000256" key="3">
    <source>
        <dbReference type="ARBA" id="ARBA00022840"/>
    </source>
</evidence>
<evidence type="ECO:0000256" key="2">
    <source>
        <dbReference type="ARBA" id="ARBA00022741"/>
    </source>
</evidence>
<accession>A0A9P6VWI6</accession>
<feature type="region of interest" description="Disordered" evidence="4">
    <location>
        <begin position="211"/>
        <end position="283"/>
    </location>
</feature>
<evidence type="ECO:0000259" key="5">
    <source>
        <dbReference type="PROSITE" id="PS50893"/>
    </source>
</evidence>
<feature type="region of interest" description="Disordered" evidence="4">
    <location>
        <begin position="1008"/>
        <end position="1033"/>
    </location>
</feature>
<feature type="domain" description="Fe2OG dioxygenase" evidence="6">
    <location>
        <begin position="119"/>
        <end position="239"/>
    </location>
</feature>
<feature type="region of interest" description="Disordered" evidence="4">
    <location>
        <begin position="1"/>
        <end position="25"/>
    </location>
</feature>
<evidence type="ECO:0000313" key="7">
    <source>
        <dbReference type="EMBL" id="KAG0655811.1"/>
    </source>
</evidence>
<feature type="compositionally biased region" description="Polar residues" evidence="4">
    <location>
        <begin position="933"/>
        <end position="957"/>
    </location>
</feature>
<evidence type="ECO:0000256" key="4">
    <source>
        <dbReference type="SAM" id="MobiDB-lite"/>
    </source>
</evidence>
<keyword evidence="1" id="KW-0677">Repeat</keyword>
<evidence type="ECO:0000313" key="8">
    <source>
        <dbReference type="Proteomes" id="UP000777482"/>
    </source>
</evidence>
<dbReference type="Gene3D" id="3.40.50.300">
    <property type="entry name" value="P-loop containing nucleotide triphosphate hydrolases"/>
    <property type="match status" value="2"/>
</dbReference>
<dbReference type="OrthoDB" id="2110130at2759"/>
<dbReference type="InterPro" id="IPR037151">
    <property type="entry name" value="AlkB-like_sf"/>
</dbReference>
<gene>
    <name evidence="7" type="ORF">C6P46_000707</name>
</gene>
<dbReference type="InterPro" id="IPR027450">
    <property type="entry name" value="AlkB-like"/>
</dbReference>
<dbReference type="Proteomes" id="UP000777482">
    <property type="component" value="Unassembled WGS sequence"/>
</dbReference>
<dbReference type="GO" id="GO:0016887">
    <property type="term" value="F:ATP hydrolysis activity"/>
    <property type="evidence" value="ECO:0007669"/>
    <property type="project" value="InterPro"/>
</dbReference>
<feature type="region of interest" description="Disordered" evidence="4">
    <location>
        <begin position="457"/>
        <end position="523"/>
    </location>
</feature>
<feature type="compositionally biased region" description="Low complexity" evidence="4">
    <location>
        <begin position="868"/>
        <end position="878"/>
    </location>
</feature>
<proteinExistence type="predicted"/>
<feature type="compositionally biased region" description="Low complexity" evidence="4">
    <location>
        <begin position="757"/>
        <end position="766"/>
    </location>
</feature>
<keyword evidence="3" id="KW-0067">ATP-binding</keyword>
<feature type="compositionally biased region" description="Basic and acidic residues" evidence="4">
    <location>
        <begin position="892"/>
        <end position="902"/>
    </location>
</feature>
<feature type="compositionally biased region" description="Polar residues" evidence="4">
    <location>
        <begin position="1442"/>
        <end position="1453"/>
    </location>
</feature>
<name>A0A9P6VWI6_RHOMI</name>
<keyword evidence="8" id="KW-1185">Reference proteome</keyword>
<dbReference type="SUPFAM" id="SSF51197">
    <property type="entry name" value="Clavaminate synthase-like"/>
    <property type="match status" value="1"/>
</dbReference>
<dbReference type="PANTHER" id="PTHR19211">
    <property type="entry name" value="ATP-BINDING TRANSPORT PROTEIN-RELATED"/>
    <property type="match status" value="1"/>
</dbReference>
<dbReference type="PANTHER" id="PTHR19211:SF15">
    <property type="entry name" value="ATP-BINDING CASSETTE SUB-FAMILY F MEMBER 2"/>
    <property type="match status" value="1"/>
</dbReference>
<dbReference type="SUPFAM" id="SSF52540">
    <property type="entry name" value="P-loop containing nucleoside triphosphate hydrolases"/>
    <property type="match status" value="2"/>
</dbReference>
<dbReference type="SMART" id="SM00382">
    <property type="entry name" value="AAA"/>
    <property type="match status" value="2"/>
</dbReference>
<dbReference type="Gene3D" id="2.60.120.590">
    <property type="entry name" value="Alpha-ketoglutarate-dependent dioxygenase AlkB-like"/>
    <property type="match status" value="1"/>
</dbReference>
<dbReference type="FunFam" id="3.40.50.300:FF:000104">
    <property type="entry name" value="ATP-binding cassette sub-family F member 3"/>
    <property type="match status" value="1"/>
</dbReference>
<feature type="region of interest" description="Disordered" evidence="4">
    <location>
        <begin position="1430"/>
        <end position="1453"/>
    </location>
</feature>
<dbReference type="FunFam" id="3.40.50.300:FF:002709">
    <property type="entry name" value="Probable iron inhibited ABC transporter 2"/>
    <property type="match status" value="1"/>
</dbReference>
<dbReference type="InterPro" id="IPR003439">
    <property type="entry name" value="ABC_transporter-like_ATP-bd"/>
</dbReference>
<feature type="domain" description="ABC transporter" evidence="5">
    <location>
        <begin position="1482"/>
        <end position="1725"/>
    </location>
</feature>
<evidence type="ECO:0000259" key="6">
    <source>
        <dbReference type="PROSITE" id="PS51471"/>
    </source>
</evidence>
<dbReference type="PROSITE" id="PS50893">
    <property type="entry name" value="ABC_TRANSPORTER_2"/>
    <property type="match status" value="2"/>
</dbReference>
<dbReference type="Pfam" id="PF13532">
    <property type="entry name" value="2OG-FeII_Oxy_2"/>
    <property type="match status" value="1"/>
</dbReference>
<feature type="region of interest" description="Disordered" evidence="4">
    <location>
        <begin position="802"/>
        <end position="971"/>
    </location>
</feature>
<feature type="compositionally biased region" description="Low complexity" evidence="4">
    <location>
        <begin position="647"/>
        <end position="662"/>
    </location>
</feature>
<feature type="domain" description="ABC transporter" evidence="5">
    <location>
        <begin position="1794"/>
        <end position="2015"/>
    </location>
</feature>
<protein>
    <submittedName>
        <fullName evidence="7">Uncharacterized protein</fullName>
    </submittedName>
</protein>
<dbReference type="InterPro" id="IPR032781">
    <property type="entry name" value="ABC_tran_Xtn"/>
</dbReference>